<dbReference type="EMBL" id="JABFBC010000002">
    <property type="protein sequence ID" value="NNU81363.1"/>
    <property type="molecule type" value="Genomic_DNA"/>
</dbReference>
<proteinExistence type="predicted"/>
<keyword evidence="3" id="KW-1185">Reference proteome</keyword>
<feature type="region of interest" description="Disordered" evidence="1">
    <location>
        <begin position="243"/>
        <end position="263"/>
    </location>
</feature>
<reference evidence="2 3" key="1">
    <citation type="submission" date="2020-05" db="EMBL/GenBank/DDBJ databases">
        <title>Gimesia benthica sp. nov., a novel planctomycete isolated from a deep-sea water sample of the Northwest Indian Ocean.</title>
        <authorList>
            <person name="Wang J."/>
            <person name="Ruan C."/>
            <person name="Song L."/>
            <person name="Zhu Y."/>
            <person name="Li A."/>
            <person name="Zheng X."/>
            <person name="Wang L."/>
            <person name="Lu Z."/>
            <person name="Huang Y."/>
            <person name="Du W."/>
            <person name="Zhou Y."/>
            <person name="Huang L."/>
            <person name="Dai X."/>
        </authorList>
    </citation>
    <scope>NUCLEOTIDE SEQUENCE [LARGE SCALE GENOMIC DNA]</scope>
    <source>
        <strain evidence="2 3">YYQ-30</strain>
    </source>
</reference>
<evidence type="ECO:0000313" key="2">
    <source>
        <dbReference type="EMBL" id="NNU81363.1"/>
    </source>
</evidence>
<dbReference type="Proteomes" id="UP000572377">
    <property type="component" value="Unassembled WGS sequence"/>
</dbReference>
<name>A0A849L526_9RHOB</name>
<evidence type="ECO:0000313" key="3">
    <source>
        <dbReference type="Proteomes" id="UP000572377"/>
    </source>
</evidence>
<evidence type="ECO:0000256" key="1">
    <source>
        <dbReference type="SAM" id="MobiDB-lite"/>
    </source>
</evidence>
<organism evidence="2 3">
    <name type="scientific">Halovulum dunhuangense</name>
    <dbReference type="NCBI Taxonomy" id="1505036"/>
    <lineage>
        <taxon>Bacteria</taxon>
        <taxon>Pseudomonadati</taxon>
        <taxon>Pseudomonadota</taxon>
        <taxon>Alphaproteobacteria</taxon>
        <taxon>Rhodobacterales</taxon>
        <taxon>Paracoccaceae</taxon>
        <taxon>Halovulum</taxon>
    </lineage>
</organism>
<comment type="caution">
    <text evidence="2">The sequence shown here is derived from an EMBL/GenBank/DDBJ whole genome shotgun (WGS) entry which is preliminary data.</text>
</comment>
<accession>A0A849L526</accession>
<dbReference type="AlphaFoldDB" id="A0A849L526"/>
<gene>
    <name evidence="2" type="ORF">HMH01_13040</name>
</gene>
<sequence length="678" mass="75119">MIEKKFGARIIAHLNALRIEGSRANERKADMVVKLRENARRSVELAKAAGYKLDARQAAAFEAVHVAMMSGMKLDAALMRRANDVYGQVVRDLRAENFLPENHGPNAYDEAVEKVRFLFDADGFRKDADRSDLLATFVALAQTEDSLRDVLTDMPAPEVVSLERENVDGVVRSLLNSLVQLITHFSFSPKRRAASARQELDALSDALSEIQGERRFIASTKILAGVEQANEFLADQLKSGSEKLAGKASQRRERAQRAGRRRQEGAWGIAQMVAGLGSREATEGAGDWLTTGLNKQEGWNSLMAAVRDLRGMTASNRDLLRMINPVKAQIDAMRQRFREDVPAELAKRFSRELSSEEWSEMYQAIAKADLLAIGRRRAMDLMKDPSKLDQEISTAEEKVSKLGGKFANRYQEKAKALARFMVQGEIISENLLRNAHAIAHLYGEEKGLKPDQATIKAIDELTSLYAYELLEEGTRSMMSELASQEEAGMAAVAGMVFETRASETKRRDRHGMVNEVAQNNGWKGYIPSVVTEGAEVIVADDRDYDDLVRRGYERIGDFKGDRNEGYRGKRGYYQTSVGGKNAFRQGIAQTVHETWQGVDARTGQSQTRNTGGMIEQAQAEAVADAVRKAGSRIKNALPPAGNGDRLVVDGGQFALPRRRLITSGIACMDLRFRGLTGL</sequence>
<dbReference type="RefSeq" id="WP_171326209.1">
    <property type="nucleotide sequence ID" value="NZ_JABFBC010000002.1"/>
</dbReference>
<protein>
    <submittedName>
        <fullName evidence="2">Uncharacterized protein</fullName>
    </submittedName>
</protein>